<evidence type="ECO:0000256" key="8">
    <source>
        <dbReference type="ARBA" id="ARBA00022989"/>
    </source>
</evidence>
<dbReference type="InterPro" id="IPR003594">
    <property type="entry name" value="HATPase_dom"/>
</dbReference>
<dbReference type="SUPFAM" id="SSF55874">
    <property type="entry name" value="ATPase domain of HSP90 chaperone/DNA topoisomerase II/histidine kinase"/>
    <property type="match status" value="1"/>
</dbReference>
<evidence type="ECO:0000256" key="6">
    <source>
        <dbReference type="ARBA" id="ARBA00022692"/>
    </source>
</evidence>
<reference evidence="13 14" key="1">
    <citation type="journal article" date="2013" name="Int. J. Syst. Evol. Microbiol.">
        <title>Marinoscillum luteum sp. nov., isolated from marine sediment.</title>
        <authorList>
            <person name="Cha I.T."/>
            <person name="Park S.J."/>
            <person name="Kim S.J."/>
            <person name="Kim J.G."/>
            <person name="Jung M.Y."/>
            <person name="Shin K.S."/>
            <person name="Kwon K.K."/>
            <person name="Yang S.H."/>
            <person name="Seo Y.S."/>
            <person name="Rhee S.K."/>
        </authorList>
    </citation>
    <scope>NUCLEOTIDE SEQUENCE [LARGE SCALE GENOMIC DNA]</scope>
    <source>
        <strain evidence="13 14">KCTC 23939</strain>
    </source>
</reference>
<keyword evidence="14" id="KW-1185">Reference proteome</keyword>
<evidence type="ECO:0000259" key="11">
    <source>
        <dbReference type="PROSITE" id="PS50109"/>
    </source>
</evidence>
<dbReference type="InterPro" id="IPR036097">
    <property type="entry name" value="HisK_dim/P_sf"/>
</dbReference>
<dbReference type="Gene3D" id="3.30.565.10">
    <property type="entry name" value="Histidine kinase-like ATPase, C-terminal domain"/>
    <property type="match status" value="1"/>
</dbReference>
<dbReference type="GO" id="GO:0005524">
    <property type="term" value="F:ATP binding"/>
    <property type="evidence" value="ECO:0007669"/>
    <property type="project" value="UniProtKB-KW"/>
</dbReference>
<dbReference type="PANTHER" id="PTHR43304:SF1">
    <property type="entry name" value="PAC DOMAIN-CONTAINING PROTEIN"/>
    <property type="match status" value="1"/>
</dbReference>
<dbReference type="InterPro" id="IPR036890">
    <property type="entry name" value="HATPase_C_sf"/>
</dbReference>
<feature type="domain" description="CHASE" evidence="12">
    <location>
        <begin position="95"/>
        <end position="175"/>
    </location>
</feature>
<evidence type="ECO:0000256" key="1">
    <source>
        <dbReference type="ARBA" id="ARBA00000085"/>
    </source>
</evidence>
<dbReference type="Gene3D" id="3.30.450.350">
    <property type="entry name" value="CHASE domain"/>
    <property type="match status" value="1"/>
</dbReference>
<dbReference type="InterPro" id="IPR042240">
    <property type="entry name" value="CHASE_sf"/>
</dbReference>
<dbReference type="InterPro" id="IPR004358">
    <property type="entry name" value="Sig_transdc_His_kin-like_C"/>
</dbReference>
<keyword evidence="13" id="KW-0547">Nucleotide-binding</keyword>
<dbReference type="PRINTS" id="PR00344">
    <property type="entry name" value="BCTRLSENSOR"/>
</dbReference>
<keyword evidence="6 10" id="KW-0812">Transmembrane</keyword>
<dbReference type="Gene3D" id="1.10.287.130">
    <property type="match status" value="1"/>
</dbReference>
<keyword evidence="13" id="KW-0067">ATP-binding</keyword>
<evidence type="ECO:0000256" key="10">
    <source>
        <dbReference type="SAM" id="Phobius"/>
    </source>
</evidence>
<dbReference type="InterPro" id="IPR006189">
    <property type="entry name" value="CHASE_dom"/>
</dbReference>
<protein>
    <recommendedName>
        <fullName evidence="3">histidine kinase</fullName>
        <ecNumber evidence="3">2.7.13.3</ecNumber>
    </recommendedName>
</protein>
<keyword evidence="9 10" id="KW-0472">Membrane</keyword>
<comment type="caution">
    <text evidence="13">The sequence shown here is derived from an EMBL/GenBank/DDBJ whole genome shotgun (WGS) entry which is preliminary data.</text>
</comment>
<evidence type="ECO:0000256" key="9">
    <source>
        <dbReference type="ARBA" id="ARBA00023136"/>
    </source>
</evidence>
<proteinExistence type="predicted"/>
<dbReference type="EC" id="2.7.13.3" evidence="3"/>
<gene>
    <name evidence="13" type="ORF">ACHKAR_00535</name>
</gene>
<evidence type="ECO:0000256" key="7">
    <source>
        <dbReference type="ARBA" id="ARBA00022777"/>
    </source>
</evidence>
<dbReference type="PROSITE" id="PS50109">
    <property type="entry name" value="HIS_KIN"/>
    <property type="match status" value="1"/>
</dbReference>
<keyword evidence="8 10" id="KW-1133">Transmembrane helix</keyword>
<dbReference type="Pfam" id="PF03924">
    <property type="entry name" value="CHASE"/>
    <property type="match status" value="1"/>
</dbReference>
<dbReference type="Pfam" id="PF02518">
    <property type="entry name" value="HATPase_c"/>
    <property type="match status" value="1"/>
</dbReference>
<evidence type="ECO:0000256" key="5">
    <source>
        <dbReference type="ARBA" id="ARBA00022679"/>
    </source>
</evidence>
<evidence type="ECO:0000259" key="12">
    <source>
        <dbReference type="PROSITE" id="PS50839"/>
    </source>
</evidence>
<dbReference type="PROSITE" id="PS50839">
    <property type="entry name" value="CHASE"/>
    <property type="match status" value="1"/>
</dbReference>
<dbReference type="SMART" id="SM01079">
    <property type="entry name" value="CHASE"/>
    <property type="match status" value="1"/>
</dbReference>
<sequence length="525" mass="59340">MGWAFFILLLCLTQIIAFRIYNMEKAAELHITEREAIFLKGQLEGSLNHSITATKVLAYLVEKDLLSDNFDSICKNLLSQNPFIDALQLVKGDTIINTYPLAGNEATIGYNVGNNSAHREEVEQAKLRGELYFEGPINLIQGGKGIVGRVPISRDGVFWGFSAVIIRHETLIRALNIDPTGMNDQFVYQLIKINTDGKESNPYFQHDQTIDSGIYSEVTVPIGNWIILVKMKQPQYWVNAVTFSLLGILLSALLGVFSWFLAVQPMRLRALVAMKTKDLNTANRTLQKKAKELEFSNSELEQFAYVASHDLQEPLRMITGFLNQLEKKYLNQLDEKALKYIHFAKDGAIRMKHIILDLLEFSRVGILEDALEQVDTRQMVNEVCMLEKRNIEGKNAKINIQNLPVIEFYQVPFLRILRNLVGNALRYNKPDTSPIITISSTTHDDYWEFSVSDNGLGISEEHFDKIFVLFHQVDPGLGGSGMGLAITKKLVENLGGEIWVEAELGVGSTFYFTIPKMRTPTNKNL</sequence>
<dbReference type="InterPro" id="IPR005467">
    <property type="entry name" value="His_kinase_dom"/>
</dbReference>
<evidence type="ECO:0000313" key="13">
    <source>
        <dbReference type="EMBL" id="MFH6981898.1"/>
    </source>
</evidence>
<dbReference type="InterPro" id="IPR052162">
    <property type="entry name" value="Sensor_kinase/Photoreceptor"/>
</dbReference>
<evidence type="ECO:0000313" key="14">
    <source>
        <dbReference type="Proteomes" id="UP001610063"/>
    </source>
</evidence>
<comment type="subcellular location">
    <subcellularLocation>
        <location evidence="2">Membrane</location>
    </subcellularLocation>
</comment>
<dbReference type="SMART" id="SM00388">
    <property type="entry name" value="HisKA"/>
    <property type="match status" value="1"/>
</dbReference>
<dbReference type="Proteomes" id="UP001610063">
    <property type="component" value="Unassembled WGS sequence"/>
</dbReference>
<dbReference type="SUPFAM" id="SSF47384">
    <property type="entry name" value="Homodimeric domain of signal transducing histidine kinase"/>
    <property type="match status" value="1"/>
</dbReference>
<feature type="domain" description="Histidine kinase" evidence="11">
    <location>
        <begin position="306"/>
        <end position="518"/>
    </location>
</feature>
<keyword evidence="7" id="KW-0418">Kinase</keyword>
<dbReference type="PANTHER" id="PTHR43304">
    <property type="entry name" value="PHYTOCHROME-LIKE PROTEIN CPH1"/>
    <property type="match status" value="1"/>
</dbReference>
<dbReference type="EMBL" id="JBIPKE010000007">
    <property type="protein sequence ID" value="MFH6981898.1"/>
    <property type="molecule type" value="Genomic_DNA"/>
</dbReference>
<dbReference type="CDD" id="cd00082">
    <property type="entry name" value="HisKA"/>
    <property type="match status" value="1"/>
</dbReference>
<evidence type="ECO:0000256" key="4">
    <source>
        <dbReference type="ARBA" id="ARBA00022553"/>
    </source>
</evidence>
<keyword evidence="4" id="KW-0597">Phosphoprotein</keyword>
<dbReference type="SMART" id="SM00387">
    <property type="entry name" value="HATPase_c"/>
    <property type="match status" value="1"/>
</dbReference>
<name>A0ABW7N2L8_9BACT</name>
<organism evidence="13 14">
    <name type="scientific">Marinoscillum luteum</name>
    <dbReference type="NCBI Taxonomy" id="861051"/>
    <lineage>
        <taxon>Bacteria</taxon>
        <taxon>Pseudomonadati</taxon>
        <taxon>Bacteroidota</taxon>
        <taxon>Cytophagia</taxon>
        <taxon>Cytophagales</taxon>
        <taxon>Reichenbachiellaceae</taxon>
        <taxon>Marinoscillum</taxon>
    </lineage>
</organism>
<evidence type="ECO:0000256" key="3">
    <source>
        <dbReference type="ARBA" id="ARBA00012438"/>
    </source>
</evidence>
<keyword evidence="5" id="KW-0808">Transferase</keyword>
<dbReference type="Pfam" id="PF00512">
    <property type="entry name" value="HisKA"/>
    <property type="match status" value="1"/>
</dbReference>
<feature type="transmembrane region" description="Helical" evidence="10">
    <location>
        <begin position="236"/>
        <end position="261"/>
    </location>
</feature>
<evidence type="ECO:0000256" key="2">
    <source>
        <dbReference type="ARBA" id="ARBA00004370"/>
    </source>
</evidence>
<comment type="catalytic activity">
    <reaction evidence="1">
        <text>ATP + protein L-histidine = ADP + protein N-phospho-L-histidine.</text>
        <dbReference type="EC" id="2.7.13.3"/>
    </reaction>
</comment>
<accession>A0ABW7N2L8</accession>
<dbReference type="InterPro" id="IPR003661">
    <property type="entry name" value="HisK_dim/P_dom"/>
</dbReference>